<evidence type="ECO:0000256" key="1">
    <source>
        <dbReference type="ARBA" id="ARBA00004245"/>
    </source>
</evidence>
<keyword evidence="3 5" id="KW-0067">ATP-binding</keyword>
<dbReference type="EMBL" id="BDGG01000016">
    <property type="protein sequence ID" value="GAV07926.1"/>
    <property type="molecule type" value="Genomic_DNA"/>
</dbReference>
<dbReference type="GO" id="GO:0005874">
    <property type="term" value="C:microtubule"/>
    <property type="evidence" value="ECO:0007669"/>
    <property type="project" value="TreeGrafter"/>
</dbReference>
<dbReference type="Proteomes" id="UP000186922">
    <property type="component" value="Unassembled WGS sequence"/>
</dbReference>
<dbReference type="Gene3D" id="2.60.40.4330">
    <property type="entry name" value="Kinesin-like protein Kif23, Arf6-interacting domain"/>
    <property type="match status" value="1"/>
</dbReference>
<dbReference type="InterPro" id="IPR032384">
    <property type="entry name" value="Kif23_Arf-bd"/>
</dbReference>
<comment type="caution">
    <text evidence="8">The sequence shown here is derived from an EMBL/GenBank/DDBJ whole genome shotgun (WGS) entry which is preliminary data.</text>
</comment>
<evidence type="ECO:0000313" key="8">
    <source>
        <dbReference type="EMBL" id="GAV07926.1"/>
    </source>
</evidence>
<dbReference type="Pfam" id="PF16540">
    <property type="entry name" value="MKLP1_Arf_bdg"/>
    <property type="match status" value="1"/>
</dbReference>
<organism evidence="8 9">
    <name type="scientific">Ramazzottius varieornatus</name>
    <name type="common">Water bear</name>
    <name type="synonym">Tardigrade</name>
    <dbReference type="NCBI Taxonomy" id="947166"/>
    <lineage>
        <taxon>Eukaryota</taxon>
        <taxon>Metazoa</taxon>
        <taxon>Ecdysozoa</taxon>
        <taxon>Tardigrada</taxon>
        <taxon>Eutardigrada</taxon>
        <taxon>Parachela</taxon>
        <taxon>Hypsibioidea</taxon>
        <taxon>Ramazzottiidae</taxon>
        <taxon>Ramazzottius</taxon>
    </lineage>
</organism>
<dbReference type="PANTHER" id="PTHR24115">
    <property type="entry name" value="KINESIN-RELATED"/>
    <property type="match status" value="1"/>
</dbReference>
<dbReference type="SMART" id="SM00129">
    <property type="entry name" value="KISc"/>
    <property type="match status" value="1"/>
</dbReference>
<dbReference type="PRINTS" id="PR00380">
    <property type="entry name" value="KINESINHEAVY"/>
</dbReference>
<evidence type="ECO:0000259" key="7">
    <source>
        <dbReference type="PROSITE" id="PS50067"/>
    </source>
</evidence>
<dbReference type="InterPro" id="IPR027417">
    <property type="entry name" value="P-loop_NTPase"/>
</dbReference>
<name>A0A1D1W3R7_RAMVA</name>
<evidence type="ECO:0000256" key="4">
    <source>
        <dbReference type="ARBA" id="ARBA00023212"/>
    </source>
</evidence>
<dbReference type="AlphaFoldDB" id="A0A1D1W3R7"/>
<evidence type="ECO:0000256" key="2">
    <source>
        <dbReference type="ARBA" id="ARBA00022741"/>
    </source>
</evidence>
<evidence type="ECO:0000256" key="5">
    <source>
        <dbReference type="PROSITE-ProRule" id="PRU00283"/>
    </source>
</evidence>
<comment type="similarity">
    <text evidence="5">Belongs to the TRAFAC class myosin-kinesin ATPase superfamily. Kinesin family.</text>
</comment>
<proteinExistence type="inferred from homology"/>
<dbReference type="STRING" id="947166.A0A1D1W3R7"/>
<dbReference type="GO" id="GO:0005634">
    <property type="term" value="C:nucleus"/>
    <property type="evidence" value="ECO:0007669"/>
    <property type="project" value="TreeGrafter"/>
</dbReference>
<dbReference type="InterPro" id="IPR038105">
    <property type="entry name" value="Kif23_Arf-bd_sf"/>
</dbReference>
<feature type="compositionally biased region" description="Low complexity" evidence="6">
    <location>
        <begin position="693"/>
        <end position="726"/>
    </location>
</feature>
<feature type="domain" description="Kinesin motor" evidence="7">
    <location>
        <begin position="23"/>
        <end position="449"/>
    </location>
</feature>
<keyword evidence="5" id="KW-0505">Motor protein</keyword>
<dbReference type="GO" id="GO:0007018">
    <property type="term" value="P:microtubule-based movement"/>
    <property type="evidence" value="ECO:0007669"/>
    <property type="project" value="InterPro"/>
</dbReference>
<dbReference type="Gene3D" id="3.40.850.10">
    <property type="entry name" value="Kinesin motor domain"/>
    <property type="match status" value="1"/>
</dbReference>
<feature type="compositionally biased region" description="Basic and acidic residues" evidence="6">
    <location>
        <begin position="642"/>
        <end position="662"/>
    </location>
</feature>
<gene>
    <name evidence="8" type="primary">RvY_17703</name>
    <name evidence="8" type="synonym">RvY_17703.1</name>
    <name evidence="8" type="ORF">RvY_17703-1</name>
</gene>
<dbReference type="PROSITE" id="PS50067">
    <property type="entry name" value="KINESIN_MOTOR_2"/>
    <property type="match status" value="1"/>
</dbReference>
<keyword evidence="4" id="KW-0963">Cytoplasm</keyword>
<feature type="compositionally biased region" description="Basic and acidic residues" evidence="6">
    <location>
        <begin position="452"/>
        <end position="494"/>
    </location>
</feature>
<feature type="binding site" evidence="5">
    <location>
        <begin position="108"/>
        <end position="115"/>
    </location>
    <ligand>
        <name>ATP</name>
        <dbReference type="ChEBI" id="CHEBI:30616"/>
    </ligand>
</feature>
<keyword evidence="4" id="KW-0206">Cytoskeleton</keyword>
<dbReference type="PANTHER" id="PTHR24115:SF600">
    <property type="entry name" value="KINESIN-LIKE PROTEIN KIF23"/>
    <property type="match status" value="1"/>
</dbReference>
<dbReference type="InterPro" id="IPR001752">
    <property type="entry name" value="Kinesin_motor_dom"/>
</dbReference>
<keyword evidence="2 5" id="KW-0547">Nucleotide-binding</keyword>
<dbReference type="SUPFAM" id="SSF52540">
    <property type="entry name" value="P-loop containing nucleoside triphosphate hydrolases"/>
    <property type="match status" value="1"/>
</dbReference>
<dbReference type="GO" id="GO:0005871">
    <property type="term" value="C:kinesin complex"/>
    <property type="evidence" value="ECO:0007669"/>
    <property type="project" value="TreeGrafter"/>
</dbReference>
<dbReference type="GO" id="GO:0005524">
    <property type="term" value="F:ATP binding"/>
    <property type="evidence" value="ECO:0007669"/>
    <property type="project" value="UniProtKB-UniRule"/>
</dbReference>
<evidence type="ECO:0000256" key="6">
    <source>
        <dbReference type="SAM" id="MobiDB-lite"/>
    </source>
</evidence>
<comment type="subcellular location">
    <subcellularLocation>
        <location evidence="1">Cytoplasm</location>
        <location evidence="1">Cytoskeleton</location>
    </subcellularLocation>
</comment>
<accession>A0A1D1W3R7</accession>
<evidence type="ECO:0000256" key="3">
    <source>
        <dbReference type="ARBA" id="ARBA00022840"/>
    </source>
</evidence>
<dbReference type="GO" id="GO:0008017">
    <property type="term" value="F:microtubule binding"/>
    <property type="evidence" value="ECO:0007669"/>
    <property type="project" value="InterPro"/>
</dbReference>
<keyword evidence="9" id="KW-1185">Reference proteome</keyword>
<feature type="region of interest" description="Disordered" evidence="6">
    <location>
        <begin position="452"/>
        <end position="511"/>
    </location>
</feature>
<dbReference type="GO" id="GO:0016887">
    <property type="term" value="F:ATP hydrolysis activity"/>
    <property type="evidence" value="ECO:0007669"/>
    <property type="project" value="TreeGrafter"/>
</dbReference>
<evidence type="ECO:0000313" key="9">
    <source>
        <dbReference type="Proteomes" id="UP000186922"/>
    </source>
</evidence>
<sequence length="854" mass="97245">MLGRYSRSAMKVQKRVYAGETEPVKVYCRLKPCPTAERCITRIDKQTILLTEPSSEARGNRNPRDPKEYKFSKVFAENADQKDVFDEVALPLLRDLIRGQNGLLFTYGVTSSGKTYTMMGDAKHPGLIPRTLDGLFASIHEVQAPLCVFKPFVPKSYMTQKEIAARLNGFVIQDEYSASQERKAQEKLKRKILQSTNGQNQGAFSGRKRDSAFPEIQVDNFLRYSVFVSYIEIYKDCVFDLLQKDDSVDANKPTTLRILKDLRRGVGGTYFVAGVNEIEVQNADEALALLERGQTVRQIASTKLNAESSRSHTIFNIRLVAAPIEDGVIQEDVFISLLSLVDLAGSERAKNTENGAERLKEAGKINNSLMGLRVMMETLRQKQSSKNGPIREKAIGGDAGFRHTKLGTLFQSFFDEQGTVKMIVCINPASNQYNELGSVLAFAEGTQDVRTALRDDPYDTKGRARKAEERERKRQEQALEESRQAERAKRKAQEMEASAHSTYQEEHSKRRSDITMTFHGFLLHDHTDTRTLPALAEYLEERIRRHKQMAASLMEQETEFARRLAYMTQQNTTLKRENLAFRAHLSHRDDQFDELYKKYQSLLEESNMNHQHKIDLGRELQDLMDAHEEERKEWQRRLQEESLRMEEDSDNFRDENSLEDRRKKQATASRVRTMVQRVNESGSTVTPSAPTISNSSTLDSSSRYQLRKTTIAKSSTSKKVTCTTDSANRQPLPHYNRRHNAGGFRRNSRGKLLVQTSEKRVPVGTIMKPSSSVMKRSVSKTRLNMEDFMDVEAYALEHQDADSQGNLQTHYYKADVIPTCSGGRAVVFSDVETLTQTDPQAESVEMIVEKVSRR</sequence>
<protein>
    <recommendedName>
        <fullName evidence="7">Kinesin motor domain-containing protein</fullName>
    </recommendedName>
</protein>
<reference evidence="8 9" key="1">
    <citation type="journal article" date="2016" name="Nat. Commun.">
        <title>Extremotolerant tardigrade genome and improved radiotolerance of human cultured cells by tardigrade-unique protein.</title>
        <authorList>
            <person name="Hashimoto T."/>
            <person name="Horikawa D.D."/>
            <person name="Saito Y."/>
            <person name="Kuwahara H."/>
            <person name="Kozuka-Hata H."/>
            <person name="Shin-I T."/>
            <person name="Minakuchi Y."/>
            <person name="Ohishi K."/>
            <person name="Motoyama A."/>
            <person name="Aizu T."/>
            <person name="Enomoto A."/>
            <person name="Kondo K."/>
            <person name="Tanaka S."/>
            <person name="Hara Y."/>
            <person name="Koshikawa S."/>
            <person name="Sagara H."/>
            <person name="Miura T."/>
            <person name="Yokobori S."/>
            <person name="Miyagawa K."/>
            <person name="Suzuki Y."/>
            <person name="Kubo T."/>
            <person name="Oyama M."/>
            <person name="Kohara Y."/>
            <person name="Fujiyama A."/>
            <person name="Arakawa K."/>
            <person name="Katayama T."/>
            <person name="Toyoda A."/>
            <person name="Kunieda T."/>
        </authorList>
    </citation>
    <scope>NUCLEOTIDE SEQUENCE [LARGE SCALE GENOMIC DNA]</scope>
    <source>
        <strain evidence="8 9">YOKOZUNA-1</strain>
    </source>
</reference>
<dbReference type="GO" id="GO:0003777">
    <property type="term" value="F:microtubule motor activity"/>
    <property type="evidence" value="ECO:0007669"/>
    <property type="project" value="InterPro"/>
</dbReference>
<dbReference type="InterPro" id="IPR036961">
    <property type="entry name" value="Kinesin_motor_dom_sf"/>
</dbReference>
<dbReference type="InterPro" id="IPR027640">
    <property type="entry name" value="Kinesin-like_fam"/>
</dbReference>
<feature type="region of interest" description="Disordered" evidence="6">
    <location>
        <begin position="642"/>
        <end position="745"/>
    </location>
</feature>
<dbReference type="Pfam" id="PF00225">
    <property type="entry name" value="Kinesin"/>
    <property type="match status" value="1"/>
</dbReference>
<dbReference type="GO" id="GO:0051256">
    <property type="term" value="P:mitotic spindle midzone assembly"/>
    <property type="evidence" value="ECO:0007669"/>
    <property type="project" value="TreeGrafter"/>
</dbReference>
<dbReference type="OrthoDB" id="2403182at2759"/>
<feature type="compositionally biased region" description="Polar residues" evidence="6">
    <location>
        <begin position="666"/>
        <end position="692"/>
    </location>
</feature>